<keyword evidence="3" id="KW-0808">Transferase</keyword>
<dbReference type="GO" id="GO:0001216">
    <property type="term" value="F:DNA-binding transcription activator activity"/>
    <property type="evidence" value="ECO:0007669"/>
    <property type="project" value="InterPro"/>
</dbReference>
<evidence type="ECO:0000313" key="12">
    <source>
        <dbReference type="Proteomes" id="UP000017090"/>
    </source>
</evidence>
<dbReference type="Gene3D" id="1.10.10.60">
    <property type="entry name" value="Homeodomain-like"/>
    <property type="match status" value="1"/>
</dbReference>
<dbReference type="InterPro" id="IPR000394">
    <property type="entry name" value="RNA_pol_sigma_54"/>
</dbReference>
<proteinExistence type="inferred from homology"/>
<evidence type="ECO:0000256" key="2">
    <source>
        <dbReference type="ARBA" id="ARBA00022478"/>
    </source>
</evidence>
<keyword evidence="5" id="KW-0805">Transcription regulation</keyword>
<dbReference type="GO" id="GO:0006352">
    <property type="term" value="P:DNA-templated transcription initiation"/>
    <property type="evidence" value="ECO:0007669"/>
    <property type="project" value="InterPro"/>
</dbReference>
<dbReference type="AlphaFoldDB" id="U7UJX4"/>
<dbReference type="InterPro" id="IPR007634">
    <property type="entry name" value="RNA_pol_sigma_54_DNA-bd"/>
</dbReference>
<evidence type="ECO:0000256" key="7">
    <source>
        <dbReference type="ARBA" id="ARBA00023125"/>
    </source>
</evidence>
<feature type="domain" description="RNA polymerase sigma factor 54 core-binding" evidence="10">
    <location>
        <begin position="16"/>
        <end position="103"/>
    </location>
</feature>
<accession>U7UJX4</accession>
<dbReference type="OrthoDB" id="9814402at2"/>
<dbReference type="GO" id="GO:0003677">
    <property type="term" value="F:DNA binding"/>
    <property type="evidence" value="ECO:0007669"/>
    <property type="project" value="UniProtKB-KW"/>
</dbReference>
<dbReference type="PROSITE" id="PS50044">
    <property type="entry name" value="SIGMA54_3"/>
    <property type="match status" value="1"/>
</dbReference>
<keyword evidence="2" id="KW-0240">DNA-directed RNA polymerase</keyword>
<dbReference type="EMBL" id="AWXA01000034">
    <property type="protein sequence ID" value="ERT59626.1"/>
    <property type="molecule type" value="Genomic_DNA"/>
</dbReference>
<evidence type="ECO:0000256" key="4">
    <source>
        <dbReference type="ARBA" id="ARBA00022695"/>
    </source>
</evidence>
<dbReference type="PRINTS" id="PR00045">
    <property type="entry name" value="SIGMA54FCT"/>
</dbReference>
<feature type="domain" description="RNA polymerase sigma factor 54 DNA-binding" evidence="9">
    <location>
        <begin position="117"/>
        <end position="270"/>
    </location>
</feature>
<name>U7UJX4_9FIRM</name>
<dbReference type="GO" id="GO:0000428">
    <property type="term" value="C:DNA-directed RNA polymerase complex"/>
    <property type="evidence" value="ECO:0007669"/>
    <property type="project" value="UniProtKB-KW"/>
</dbReference>
<dbReference type="GO" id="GO:0016987">
    <property type="term" value="F:sigma factor activity"/>
    <property type="evidence" value="ECO:0007669"/>
    <property type="project" value="UniProtKB-KW"/>
</dbReference>
<evidence type="ECO:0000256" key="6">
    <source>
        <dbReference type="ARBA" id="ARBA00023082"/>
    </source>
</evidence>
<reference evidence="11 12" key="1">
    <citation type="submission" date="2013-09" db="EMBL/GenBank/DDBJ databases">
        <authorList>
            <person name="Durkin A.S."/>
            <person name="Haft D.R."/>
            <person name="McCorrison J."/>
            <person name="Torralba M."/>
            <person name="Gillis M."/>
            <person name="Haft D.H."/>
            <person name="Methe B."/>
            <person name="Sutton G."/>
            <person name="Nelson K.E."/>
        </authorList>
    </citation>
    <scope>NUCLEOTIDE SEQUENCE [LARGE SCALE GENOMIC DNA]</scope>
    <source>
        <strain evidence="11 12">BV3C16-1</strain>
    </source>
</reference>
<gene>
    <name evidence="11" type="ORF">HMPREF1250_0745</name>
</gene>
<dbReference type="PANTHER" id="PTHR32248">
    <property type="entry name" value="RNA POLYMERASE SIGMA-54 FACTOR"/>
    <property type="match status" value="1"/>
</dbReference>
<dbReference type="PANTHER" id="PTHR32248:SF4">
    <property type="entry name" value="RNA POLYMERASE SIGMA-54 FACTOR"/>
    <property type="match status" value="1"/>
</dbReference>
<protein>
    <submittedName>
        <fullName evidence="11">Sigma-54, DNA-binding domain protein</fullName>
    </submittedName>
</protein>
<dbReference type="Pfam" id="PF04963">
    <property type="entry name" value="Sigma54_CBD"/>
    <property type="match status" value="1"/>
</dbReference>
<comment type="similarity">
    <text evidence="1">Belongs to the sigma-54 factor family.</text>
</comment>
<keyword evidence="6" id="KW-0731">Sigma factor</keyword>
<comment type="caution">
    <text evidence="11">The sequence shown here is derived from an EMBL/GenBank/DDBJ whole genome shotgun (WGS) entry which is preliminary data.</text>
</comment>
<evidence type="ECO:0000259" key="10">
    <source>
        <dbReference type="Pfam" id="PF04963"/>
    </source>
</evidence>
<keyword evidence="8" id="KW-0804">Transcription</keyword>
<dbReference type="Proteomes" id="UP000017090">
    <property type="component" value="Unassembled WGS sequence"/>
</dbReference>
<evidence type="ECO:0000256" key="5">
    <source>
        <dbReference type="ARBA" id="ARBA00023015"/>
    </source>
</evidence>
<dbReference type="PATRIC" id="fig|1111454.3.peg.1194"/>
<keyword evidence="7 11" id="KW-0238">DNA-binding</keyword>
<evidence type="ECO:0000259" key="9">
    <source>
        <dbReference type="Pfam" id="PF04552"/>
    </source>
</evidence>
<keyword evidence="4" id="KW-0548">Nucleotidyltransferase</keyword>
<organism evidence="11 12">
    <name type="scientific">Megasphaera vaginalis</name>
    <name type="common">ex Srinivasan et al. 2021</name>
    <dbReference type="NCBI Taxonomy" id="1111454"/>
    <lineage>
        <taxon>Bacteria</taxon>
        <taxon>Bacillati</taxon>
        <taxon>Bacillota</taxon>
        <taxon>Negativicutes</taxon>
        <taxon>Veillonellales</taxon>
        <taxon>Veillonellaceae</taxon>
        <taxon>Megasphaera</taxon>
    </lineage>
</organism>
<dbReference type="InterPro" id="IPR007046">
    <property type="entry name" value="RNA_pol_sigma_54_core-bd"/>
</dbReference>
<dbReference type="Pfam" id="PF04552">
    <property type="entry name" value="Sigma54_DBD"/>
    <property type="match status" value="1"/>
</dbReference>
<evidence type="ECO:0000256" key="8">
    <source>
        <dbReference type="ARBA" id="ARBA00023163"/>
    </source>
</evidence>
<dbReference type="eggNOG" id="COG1508">
    <property type="taxonomic scope" value="Bacteria"/>
</dbReference>
<evidence type="ECO:0000313" key="11">
    <source>
        <dbReference type="EMBL" id="ERT59626.1"/>
    </source>
</evidence>
<evidence type="ECO:0000256" key="3">
    <source>
        <dbReference type="ARBA" id="ARBA00022679"/>
    </source>
</evidence>
<keyword evidence="12" id="KW-1185">Reference proteome</keyword>
<dbReference type="GO" id="GO:0016779">
    <property type="term" value="F:nucleotidyltransferase activity"/>
    <property type="evidence" value="ECO:0007669"/>
    <property type="project" value="UniProtKB-KW"/>
</dbReference>
<evidence type="ECO:0000256" key="1">
    <source>
        <dbReference type="ARBA" id="ARBA00008798"/>
    </source>
</evidence>
<dbReference type="STRING" id="1111454.HMPREF1250_0745"/>
<sequence length="274" mass="31428">MPAGAITQKKKLTPELSLLISAHWQDILKGNTTHLARTLSWSKQKLQQLVAVIKELHPYPLSGLTNGETNYIIPDIIVQKDTGSVQITLNDSWIGAYSLDKHYLEMMRTTTDKELKSYFKDSYYRCAFLLANVERRKKTLLSVATAIFNWQYDYILKHEPLKAMTLADIAEKTSLHCSTVSRAIKHKYIQLPTKTVPLRHLFQHSIKGELSSYTIKKRLLSLVEGENKLQPLGDNTLASLLSKEFNANVSRRVIAKYRTELHIPNSYHRKYTNT</sequence>